<feature type="transmembrane region" description="Helical" evidence="6">
    <location>
        <begin position="286"/>
        <end position="310"/>
    </location>
</feature>
<evidence type="ECO:0000256" key="4">
    <source>
        <dbReference type="ARBA" id="ARBA00022989"/>
    </source>
</evidence>
<dbReference type="AlphaFoldDB" id="A0A376AIQ6"/>
<name>A0A376AIQ6_9HYPH</name>
<sequence>MANTAGIGMSAFAQLLSVPILLGAWGAEKYGIWIMLTTIPMYFALTDLGFVQVATSEMTMKVAKGERDAALGVFQSTTALIASICAAAVALLIGIAAAVAAMGYVTVTQNMQLIVLLCFFSAFTLLSRLPLGALRATGHYALGTLVYDFLVLLEGLAALLTAHAGGDFSAVALCLLGMRTVNMAVLNMLLSRQVTWLRYGLAQARIREIRRLFKPAIAGMVIPVALATSLHGAVLVVGAIVSPAAVAVYSAVRTCSRLMIQVVGVVNRATMPEVAKAFASSENRSLGAILSMNGLLIGAVLLPGTLLFAAFGKEFVELWSRGSLSPSRTFVSLMALATLVHGAWYFLSNMLLATNSHVSLAKYILGASAITLLLAVVLGGSIGLNGAAIAVISGELLCLAATTVAFLSRYREGGWRRRPRHDSADRKY</sequence>
<feature type="transmembrane region" description="Helical" evidence="6">
    <location>
        <begin position="388"/>
        <end position="408"/>
    </location>
</feature>
<feature type="transmembrane region" description="Helical" evidence="6">
    <location>
        <begin position="32"/>
        <end position="51"/>
    </location>
</feature>
<proteinExistence type="predicted"/>
<feature type="transmembrane region" description="Helical" evidence="6">
    <location>
        <begin position="211"/>
        <end position="227"/>
    </location>
</feature>
<dbReference type="InterPro" id="IPR050833">
    <property type="entry name" value="Poly_Biosynth_Transport"/>
</dbReference>
<evidence type="ECO:0000313" key="7">
    <source>
        <dbReference type="EMBL" id="SSC67293.1"/>
    </source>
</evidence>
<keyword evidence="8" id="KW-1185">Reference proteome</keyword>
<dbReference type="GO" id="GO:0005886">
    <property type="term" value="C:plasma membrane"/>
    <property type="evidence" value="ECO:0007669"/>
    <property type="project" value="UniProtKB-SubCell"/>
</dbReference>
<comment type="subcellular location">
    <subcellularLocation>
        <location evidence="1">Cell membrane</location>
        <topology evidence="1">Multi-pass membrane protein</topology>
    </subcellularLocation>
</comment>
<accession>A0A376AIQ6</accession>
<feature type="transmembrane region" description="Helical" evidence="6">
    <location>
        <begin position="7"/>
        <end position="26"/>
    </location>
</feature>
<keyword evidence="2" id="KW-1003">Cell membrane</keyword>
<dbReference type="PANTHER" id="PTHR30250">
    <property type="entry name" value="PST FAMILY PREDICTED COLANIC ACID TRANSPORTER"/>
    <property type="match status" value="1"/>
</dbReference>
<evidence type="ECO:0008006" key="9">
    <source>
        <dbReference type="Google" id="ProtNLM"/>
    </source>
</evidence>
<gene>
    <name evidence="7" type="ORF">RHIZ70_3001</name>
</gene>
<organism evidence="7 8">
    <name type="scientific">Ciceribacter selenitireducens ATCC BAA-1503</name>
    <dbReference type="NCBI Taxonomy" id="1336235"/>
    <lineage>
        <taxon>Bacteria</taxon>
        <taxon>Pseudomonadati</taxon>
        <taxon>Pseudomonadota</taxon>
        <taxon>Alphaproteobacteria</taxon>
        <taxon>Hyphomicrobiales</taxon>
        <taxon>Rhizobiaceae</taxon>
        <taxon>Ciceribacter</taxon>
    </lineage>
</organism>
<feature type="transmembrane region" description="Helical" evidence="6">
    <location>
        <begin position="168"/>
        <end position="190"/>
    </location>
</feature>
<feature type="transmembrane region" description="Helical" evidence="6">
    <location>
        <begin position="111"/>
        <end position="129"/>
    </location>
</feature>
<protein>
    <recommendedName>
        <fullName evidence="9">Polysaccharide biosynthesis protein C-terminal domain-containing protein</fullName>
    </recommendedName>
</protein>
<dbReference type="EMBL" id="UEYP01000003">
    <property type="protein sequence ID" value="SSC67293.1"/>
    <property type="molecule type" value="Genomic_DNA"/>
</dbReference>
<evidence type="ECO:0000313" key="8">
    <source>
        <dbReference type="Proteomes" id="UP000254764"/>
    </source>
</evidence>
<feature type="transmembrane region" description="Helical" evidence="6">
    <location>
        <begin position="233"/>
        <end position="252"/>
    </location>
</feature>
<evidence type="ECO:0000256" key="2">
    <source>
        <dbReference type="ARBA" id="ARBA00022475"/>
    </source>
</evidence>
<keyword evidence="5 6" id="KW-0472">Membrane</keyword>
<evidence type="ECO:0000256" key="6">
    <source>
        <dbReference type="SAM" id="Phobius"/>
    </source>
</evidence>
<feature type="transmembrane region" description="Helical" evidence="6">
    <location>
        <begin position="72"/>
        <end position="105"/>
    </location>
</feature>
<dbReference type="Proteomes" id="UP000254764">
    <property type="component" value="Unassembled WGS sequence"/>
</dbReference>
<dbReference type="PANTHER" id="PTHR30250:SF26">
    <property type="entry name" value="PSMA PROTEIN"/>
    <property type="match status" value="1"/>
</dbReference>
<evidence type="ECO:0000256" key="3">
    <source>
        <dbReference type="ARBA" id="ARBA00022692"/>
    </source>
</evidence>
<evidence type="ECO:0000256" key="5">
    <source>
        <dbReference type="ARBA" id="ARBA00023136"/>
    </source>
</evidence>
<evidence type="ECO:0000256" key="1">
    <source>
        <dbReference type="ARBA" id="ARBA00004651"/>
    </source>
</evidence>
<keyword evidence="3 6" id="KW-0812">Transmembrane</keyword>
<feature type="transmembrane region" description="Helical" evidence="6">
    <location>
        <begin position="141"/>
        <end position="162"/>
    </location>
</feature>
<reference evidence="8" key="1">
    <citation type="submission" date="2018-07" db="EMBL/GenBank/DDBJ databases">
        <authorList>
            <person name="Peiro R."/>
            <person name="Begona"/>
            <person name="Cbmso G."/>
            <person name="Lopez M."/>
            <person name="Gonzalez S."/>
        </authorList>
    </citation>
    <scope>NUCLEOTIDE SEQUENCE [LARGE SCALE GENOMIC DNA]</scope>
</reference>
<keyword evidence="4 6" id="KW-1133">Transmembrane helix</keyword>
<feature type="transmembrane region" description="Helical" evidence="6">
    <location>
        <begin position="360"/>
        <end position="382"/>
    </location>
</feature>
<feature type="transmembrane region" description="Helical" evidence="6">
    <location>
        <begin position="330"/>
        <end position="348"/>
    </location>
</feature>